<evidence type="ECO:0000256" key="1">
    <source>
        <dbReference type="SAM" id="MobiDB-lite"/>
    </source>
</evidence>
<proteinExistence type="predicted"/>
<gene>
    <name evidence="2" type="ORF">L227DRAFT_581662</name>
</gene>
<accession>A0A5C2RN75</accession>
<name>A0A5C2RN75_9APHY</name>
<dbReference type="Proteomes" id="UP000313359">
    <property type="component" value="Unassembled WGS sequence"/>
</dbReference>
<dbReference type="OrthoDB" id="2737129at2759"/>
<evidence type="ECO:0000313" key="3">
    <source>
        <dbReference type="Proteomes" id="UP000313359"/>
    </source>
</evidence>
<evidence type="ECO:0000313" key="2">
    <source>
        <dbReference type="EMBL" id="RPD53082.1"/>
    </source>
</evidence>
<sequence>MSDSITPNNNANEPVDSTPSSIDLSKPVGRYSPDKYTPAQWVDHIRACFPIHVYPKLEIVRGKNTVKKMLPARILPAQLHPFRVDFEHPKFEDIPLVWFGVPFERDRVFKWALRRGWGAKECPEDEEYDMLCTWRNIVIKFYERYKMHIRTRDVFGAPYGKLLLTFYSNREMATLSARHRDDALKVFKKMGYAEDEPKWYLDIREDC</sequence>
<dbReference type="AlphaFoldDB" id="A0A5C2RN75"/>
<reference evidence="2" key="1">
    <citation type="journal article" date="2018" name="Genome Biol. Evol.">
        <title>Genomics and development of Lentinus tigrinus, a white-rot wood-decaying mushroom with dimorphic fruiting bodies.</title>
        <authorList>
            <person name="Wu B."/>
            <person name="Xu Z."/>
            <person name="Knudson A."/>
            <person name="Carlson A."/>
            <person name="Chen N."/>
            <person name="Kovaka S."/>
            <person name="LaButti K."/>
            <person name="Lipzen A."/>
            <person name="Pennachio C."/>
            <person name="Riley R."/>
            <person name="Schakwitz W."/>
            <person name="Umezawa K."/>
            <person name="Ohm R.A."/>
            <person name="Grigoriev I.V."/>
            <person name="Nagy L.G."/>
            <person name="Gibbons J."/>
            <person name="Hibbett D."/>
        </authorList>
    </citation>
    <scope>NUCLEOTIDE SEQUENCE [LARGE SCALE GENOMIC DNA]</scope>
    <source>
        <strain evidence="2">ALCF2SS1-6</strain>
    </source>
</reference>
<keyword evidence="3" id="KW-1185">Reference proteome</keyword>
<protein>
    <submittedName>
        <fullName evidence="2">Uncharacterized protein</fullName>
    </submittedName>
</protein>
<organism evidence="2 3">
    <name type="scientific">Lentinus tigrinus ALCF2SS1-6</name>
    <dbReference type="NCBI Taxonomy" id="1328759"/>
    <lineage>
        <taxon>Eukaryota</taxon>
        <taxon>Fungi</taxon>
        <taxon>Dikarya</taxon>
        <taxon>Basidiomycota</taxon>
        <taxon>Agaricomycotina</taxon>
        <taxon>Agaricomycetes</taxon>
        <taxon>Polyporales</taxon>
        <taxon>Polyporaceae</taxon>
        <taxon>Lentinus</taxon>
    </lineage>
</organism>
<feature type="compositionally biased region" description="Polar residues" evidence="1">
    <location>
        <begin position="1"/>
        <end position="23"/>
    </location>
</feature>
<feature type="region of interest" description="Disordered" evidence="1">
    <location>
        <begin position="1"/>
        <end position="26"/>
    </location>
</feature>
<dbReference type="EMBL" id="ML122330">
    <property type="protein sequence ID" value="RPD53082.1"/>
    <property type="molecule type" value="Genomic_DNA"/>
</dbReference>